<dbReference type="Gene3D" id="3.30.350.10">
    <property type="entry name" value="Subtilisin inhibitor-like"/>
    <property type="match status" value="1"/>
</dbReference>
<dbReference type="SUPFAM" id="SSF55399">
    <property type="entry name" value="Subtilisin inhibitor"/>
    <property type="match status" value="1"/>
</dbReference>
<dbReference type="AlphaFoldDB" id="A0A5Q0H430"/>
<dbReference type="GO" id="GO:0004867">
    <property type="term" value="F:serine-type endopeptidase inhibitor activity"/>
    <property type="evidence" value="ECO:0007669"/>
    <property type="project" value="UniProtKB-KW"/>
</dbReference>
<evidence type="ECO:0000256" key="1">
    <source>
        <dbReference type="ARBA" id="ARBA00004613"/>
    </source>
</evidence>
<comment type="subcellular location">
    <subcellularLocation>
        <location evidence="1">Secreted</location>
    </subcellularLocation>
</comment>
<proteinExistence type="inferred from homology"/>
<evidence type="ECO:0000313" key="9">
    <source>
        <dbReference type="Proteomes" id="UP000325787"/>
    </source>
</evidence>
<dbReference type="Pfam" id="PF00720">
    <property type="entry name" value="SSI"/>
    <property type="match status" value="1"/>
</dbReference>
<dbReference type="Proteomes" id="UP000325787">
    <property type="component" value="Chromosome"/>
</dbReference>
<keyword evidence="5" id="KW-0722">Serine protease inhibitor</keyword>
<evidence type="ECO:0000256" key="6">
    <source>
        <dbReference type="ARBA" id="ARBA00023157"/>
    </source>
</evidence>
<keyword evidence="4" id="KW-0646">Protease inhibitor</keyword>
<dbReference type="InterPro" id="IPR023549">
    <property type="entry name" value="Subtilisin_inhibitor"/>
</dbReference>
<gene>
    <name evidence="8" type="ORF">EKG83_29795</name>
</gene>
<evidence type="ECO:0000256" key="5">
    <source>
        <dbReference type="ARBA" id="ARBA00022900"/>
    </source>
</evidence>
<dbReference type="EMBL" id="CP034550">
    <property type="protein sequence ID" value="QFZ21017.1"/>
    <property type="molecule type" value="Genomic_DNA"/>
</dbReference>
<dbReference type="OrthoDB" id="4567948at2"/>
<name>A0A5Q0H430_SACSY</name>
<evidence type="ECO:0000313" key="8">
    <source>
        <dbReference type="EMBL" id="QFZ21017.1"/>
    </source>
</evidence>
<evidence type="ECO:0000256" key="3">
    <source>
        <dbReference type="ARBA" id="ARBA00022525"/>
    </source>
</evidence>
<evidence type="ECO:0000256" key="4">
    <source>
        <dbReference type="ARBA" id="ARBA00022690"/>
    </source>
</evidence>
<evidence type="ECO:0000256" key="2">
    <source>
        <dbReference type="ARBA" id="ARBA00010472"/>
    </source>
</evidence>
<keyword evidence="3" id="KW-0964">Secreted</keyword>
<sequence>MRPARRGARVVHWSRTPPSAIRLVNADQLEATNVHPTWLTRGALPALAVAATLGAAPAPVVTAPVVTAPVVTAPVVTGTSASGTSASGTSASGTDLTVSVHDPLGRAVVREYHLTCAPDGGDHPNPRAACEAIRKSPDAVKPGPPTRNCYDRVYGSQRAKVTGLLLGVRVTSEFQRVNSCEEARWQAWLPVWG</sequence>
<dbReference type="GO" id="GO:0005576">
    <property type="term" value="C:extracellular region"/>
    <property type="evidence" value="ECO:0007669"/>
    <property type="project" value="UniProtKB-SubCell"/>
</dbReference>
<feature type="domain" description="Subtilisin inhibitor" evidence="7">
    <location>
        <begin position="94"/>
        <end position="171"/>
    </location>
</feature>
<dbReference type="KEGG" id="ssyi:EKG83_29795"/>
<keyword evidence="6" id="KW-1015">Disulfide bond</keyword>
<comment type="similarity">
    <text evidence="2">Belongs to the protease inhibitor I16 (SSI) family.</text>
</comment>
<reference evidence="9" key="1">
    <citation type="journal article" date="2021" name="Curr. Microbiol.">
        <title>Complete genome of nocamycin-producing strain Saccharothrix syringae NRRL B-16468 reveals the biosynthetic potential for secondary metabolites.</title>
        <authorList>
            <person name="Mo X."/>
            <person name="Yang S."/>
        </authorList>
    </citation>
    <scope>NUCLEOTIDE SEQUENCE [LARGE SCALE GENOMIC DNA]</scope>
    <source>
        <strain evidence="9">ATCC 51364 / DSM 43886 / JCM 6844 / KCTC 9398 / NBRC 14523 / NRRL B-16468 / INA 2240</strain>
    </source>
</reference>
<protein>
    <recommendedName>
        <fullName evidence="7">Subtilisin inhibitor domain-containing protein</fullName>
    </recommendedName>
</protein>
<evidence type="ECO:0000259" key="7">
    <source>
        <dbReference type="Pfam" id="PF00720"/>
    </source>
</evidence>
<keyword evidence="9" id="KW-1185">Reference proteome</keyword>
<dbReference type="InterPro" id="IPR036819">
    <property type="entry name" value="Subtilisin_inhibitor-like_sf"/>
</dbReference>
<organism evidence="8 9">
    <name type="scientific">Saccharothrix syringae</name>
    <name type="common">Nocardiopsis syringae</name>
    <dbReference type="NCBI Taxonomy" id="103733"/>
    <lineage>
        <taxon>Bacteria</taxon>
        <taxon>Bacillati</taxon>
        <taxon>Actinomycetota</taxon>
        <taxon>Actinomycetes</taxon>
        <taxon>Pseudonocardiales</taxon>
        <taxon>Pseudonocardiaceae</taxon>
        <taxon>Saccharothrix</taxon>
    </lineage>
</organism>
<accession>A0A5Q0H430</accession>